<evidence type="ECO:0000313" key="2">
    <source>
        <dbReference type="Proteomes" id="UP000729402"/>
    </source>
</evidence>
<name>A0A8J5SJC7_ZIZPA</name>
<proteinExistence type="predicted"/>
<keyword evidence="2" id="KW-1185">Reference proteome</keyword>
<dbReference type="EMBL" id="JAAALK010000287">
    <property type="protein sequence ID" value="KAG8056574.1"/>
    <property type="molecule type" value="Genomic_DNA"/>
</dbReference>
<comment type="caution">
    <text evidence="1">The sequence shown here is derived from an EMBL/GenBank/DDBJ whole genome shotgun (WGS) entry which is preliminary data.</text>
</comment>
<sequence>MVAPVKGKGEDVVVGQDDEDEERCLEMGSLIREMERFNIHERWEGAAEALRREDAATIEAVGCHSLSTFDGLEMSSRIWSDAMVGSTSSLPGMARDASLPILVVQTCHHSGCPNATT</sequence>
<accession>A0A8J5SJC7</accession>
<protein>
    <submittedName>
        <fullName evidence="1">Uncharacterized protein</fullName>
    </submittedName>
</protein>
<dbReference type="AlphaFoldDB" id="A0A8J5SJC7"/>
<dbReference type="Proteomes" id="UP000729402">
    <property type="component" value="Unassembled WGS sequence"/>
</dbReference>
<reference evidence="1" key="2">
    <citation type="submission" date="2021-02" db="EMBL/GenBank/DDBJ databases">
        <authorList>
            <person name="Kimball J.A."/>
            <person name="Haas M.W."/>
            <person name="Macchietto M."/>
            <person name="Kono T."/>
            <person name="Duquette J."/>
            <person name="Shao M."/>
        </authorList>
    </citation>
    <scope>NUCLEOTIDE SEQUENCE</scope>
    <source>
        <tissue evidence="1">Fresh leaf tissue</tissue>
    </source>
</reference>
<reference evidence="1" key="1">
    <citation type="journal article" date="2021" name="bioRxiv">
        <title>Whole Genome Assembly and Annotation of Northern Wild Rice, Zizania palustris L., Supports a Whole Genome Duplication in the Zizania Genus.</title>
        <authorList>
            <person name="Haas M."/>
            <person name="Kono T."/>
            <person name="Macchietto M."/>
            <person name="Millas R."/>
            <person name="McGilp L."/>
            <person name="Shao M."/>
            <person name="Duquette J."/>
            <person name="Hirsch C.N."/>
            <person name="Kimball J."/>
        </authorList>
    </citation>
    <scope>NUCLEOTIDE SEQUENCE</scope>
    <source>
        <tissue evidence="1">Fresh leaf tissue</tissue>
    </source>
</reference>
<organism evidence="1 2">
    <name type="scientific">Zizania palustris</name>
    <name type="common">Northern wild rice</name>
    <dbReference type="NCBI Taxonomy" id="103762"/>
    <lineage>
        <taxon>Eukaryota</taxon>
        <taxon>Viridiplantae</taxon>
        <taxon>Streptophyta</taxon>
        <taxon>Embryophyta</taxon>
        <taxon>Tracheophyta</taxon>
        <taxon>Spermatophyta</taxon>
        <taxon>Magnoliopsida</taxon>
        <taxon>Liliopsida</taxon>
        <taxon>Poales</taxon>
        <taxon>Poaceae</taxon>
        <taxon>BOP clade</taxon>
        <taxon>Oryzoideae</taxon>
        <taxon>Oryzeae</taxon>
        <taxon>Zizaniinae</taxon>
        <taxon>Zizania</taxon>
    </lineage>
</organism>
<gene>
    <name evidence="1" type="ORF">GUJ93_ZPchr0002g24315</name>
</gene>
<evidence type="ECO:0000313" key="1">
    <source>
        <dbReference type="EMBL" id="KAG8056574.1"/>
    </source>
</evidence>